<feature type="binding site" evidence="12">
    <location>
        <position position="197"/>
    </location>
    <ligand>
        <name>Zn(2+)</name>
        <dbReference type="ChEBI" id="CHEBI:29105"/>
        <label>1</label>
        <note>catalytic</note>
    </ligand>
</feature>
<dbReference type="GO" id="GO:0004521">
    <property type="term" value="F:RNA endonuclease activity"/>
    <property type="evidence" value="ECO:0007669"/>
    <property type="project" value="UniProtKB-UniRule"/>
</dbReference>
<keyword evidence="12" id="KW-0106">Calcium</keyword>
<organism evidence="15 16">
    <name type="scientific">Eubacterium coprostanoligenes</name>
    <dbReference type="NCBI Taxonomy" id="290054"/>
    <lineage>
        <taxon>Bacteria</taxon>
        <taxon>Bacillati</taxon>
        <taxon>Bacillota</taxon>
        <taxon>Clostridia</taxon>
        <taxon>Eubacteriales</taxon>
        <taxon>Eubacteriaceae</taxon>
        <taxon>Eubacterium</taxon>
    </lineage>
</organism>
<dbReference type="STRING" id="290054.SAMN02745114_00667"/>
<feature type="binding site" evidence="12">
    <location>
        <position position="425"/>
    </location>
    <ligand>
        <name>Zn(2+)</name>
        <dbReference type="ChEBI" id="CHEBI:29105"/>
        <label>1</label>
        <note>catalytic</note>
    </ligand>
</feature>
<evidence type="ECO:0000256" key="12">
    <source>
        <dbReference type="PIRSR" id="PIRSR004803-3"/>
    </source>
</evidence>
<gene>
    <name evidence="9" type="primary">rnj</name>
    <name evidence="15" type="ORF">SAMN02745114_00667</name>
</gene>
<comment type="similarity">
    <text evidence="9">Belongs to the metallo-beta-lactamase superfamily. RNA-metabolizing metallo-beta-lactamase-like family. Bacterial RNase J subfamily.</text>
</comment>
<feature type="binding site" evidence="12">
    <location>
        <position position="109"/>
    </location>
    <ligand>
        <name>Zn(2+)</name>
        <dbReference type="ChEBI" id="CHEBI:29105"/>
        <label>1</label>
        <note>catalytic</note>
    </ligand>
</feature>
<protein>
    <recommendedName>
        <fullName evidence="9">Ribonuclease J</fullName>
        <shortName evidence="9">RNase J</shortName>
        <ecNumber evidence="9">3.1.-.-</ecNumber>
    </recommendedName>
</protein>
<feature type="domain" description="Metallo-beta-lactamase" evidence="14">
    <location>
        <begin position="54"/>
        <end position="249"/>
    </location>
</feature>
<dbReference type="Pfam" id="PF00753">
    <property type="entry name" value="Lactamase_B"/>
    <property type="match status" value="1"/>
</dbReference>
<evidence type="ECO:0000256" key="8">
    <source>
        <dbReference type="ARBA" id="ARBA00022884"/>
    </source>
</evidence>
<evidence type="ECO:0000256" key="1">
    <source>
        <dbReference type="ARBA" id="ARBA00022490"/>
    </source>
</evidence>
<feature type="binding site" evidence="12">
    <location>
        <position position="84"/>
    </location>
    <ligand>
        <name>Ca(2+)</name>
        <dbReference type="ChEBI" id="CHEBI:29108"/>
    </ligand>
</feature>
<comment type="subcellular location">
    <subcellularLocation>
        <location evidence="9">Cytoplasm</location>
    </subcellularLocation>
</comment>
<evidence type="ECO:0000256" key="11">
    <source>
        <dbReference type="PIRSR" id="PIRSR004803-2"/>
    </source>
</evidence>
<comment type="cofactor">
    <cofactor evidence="12">
        <name>Zn(2+)</name>
        <dbReference type="ChEBI" id="CHEBI:29105"/>
    </cofactor>
    <text evidence="12">Binds 2 Zn(2+) ions per subunit. It is not clear if Zn(2+) or Mg(2+) is physiologically important.</text>
</comment>
<dbReference type="GO" id="GO:0003723">
    <property type="term" value="F:RNA binding"/>
    <property type="evidence" value="ECO:0007669"/>
    <property type="project" value="UniProtKB-UniRule"/>
</dbReference>
<dbReference type="InterPro" id="IPR030854">
    <property type="entry name" value="RNase_J_bac"/>
</dbReference>
<dbReference type="InterPro" id="IPR001279">
    <property type="entry name" value="Metallo-B-lactamas"/>
</dbReference>
<dbReference type="InterPro" id="IPR055132">
    <property type="entry name" value="RNase_J_b_CASP"/>
</dbReference>
<feature type="binding site" evidence="12">
    <location>
        <position position="175"/>
    </location>
    <ligand>
        <name>Zn(2+)</name>
        <dbReference type="ChEBI" id="CHEBI:29105"/>
        <label>1</label>
        <note>catalytic</note>
    </ligand>
</feature>
<dbReference type="PANTHER" id="PTHR43694:SF1">
    <property type="entry name" value="RIBONUCLEASE J"/>
    <property type="match status" value="1"/>
</dbReference>
<keyword evidence="4 9" id="KW-0255">Endonuclease</keyword>
<dbReference type="CDD" id="cd07714">
    <property type="entry name" value="RNaseJ_MBL-fold"/>
    <property type="match status" value="1"/>
</dbReference>
<dbReference type="Pfam" id="PF17770">
    <property type="entry name" value="RNase_J_C"/>
    <property type="match status" value="1"/>
</dbReference>
<dbReference type="InterPro" id="IPR004613">
    <property type="entry name" value="RNase_J"/>
</dbReference>
<dbReference type="EMBL" id="FUWW01000005">
    <property type="protein sequence ID" value="SJZ47020.1"/>
    <property type="molecule type" value="Genomic_DNA"/>
</dbReference>
<keyword evidence="9" id="KW-0698">rRNA processing</keyword>
<feature type="binding site" evidence="12">
    <location>
        <position position="478"/>
    </location>
    <ligand>
        <name>Ca(2+)</name>
        <dbReference type="ChEBI" id="CHEBI:29108"/>
    </ligand>
</feature>
<dbReference type="Pfam" id="PF22505">
    <property type="entry name" value="RNase_J_b_CASP"/>
    <property type="match status" value="1"/>
</dbReference>
<dbReference type="SUPFAM" id="SSF56281">
    <property type="entry name" value="Metallo-hydrolase/oxidoreductase"/>
    <property type="match status" value="1"/>
</dbReference>
<feature type="binding site" evidence="11">
    <location>
        <begin position="267"/>
        <end position="269"/>
    </location>
    <ligand>
        <name>substrate</name>
    </ligand>
</feature>
<dbReference type="GO" id="GO:0008270">
    <property type="term" value="F:zinc ion binding"/>
    <property type="evidence" value="ECO:0007669"/>
    <property type="project" value="InterPro"/>
</dbReference>
<evidence type="ECO:0000313" key="15">
    <source>
        <dbReference type="EMBL" id="SJZ47020.1"/>
    </source>
</evidence>
<dbReference type="GO" id="GO:0005737">
    <property type="term" value="C:cytoplasm"/>
    <property type="evidence" value="ECO:0007669"/>
    <property type="project" value="UniProtKB-SubCell"/>
</dbReference>
<dbReference type="PROSITE" id="PS01292">
    <property type="entry name" value="UPF0036"/>
    <property type="match status" value="1"/>
</dbReference>
<feature type="binding site" evidence="12">
    <location>
        <position position="82"/>
    </location>
    <ligand>
        <name>Ca(2+)</name>
        <dbReference type="ChEBI" id="CHEBI:29108"/>
    </ligand>
</feature>
<evidence type="ECO:0000313" key="16">
    <source>
        <dbReference type="Proteomes" id="UP000190657"/>
    </source>
</evidence>
<evidence type="ECO:0000256" key="7">
    <source>
        <dbReference type="ARBA" id="ARBA00022839"/>
    </source>
</evidence>
<feature type="region of interest" description="Disordered" evidence="13">
    <location>
        <begin position="1"/>
        <end position="34"/>
    </location>
</feature>
<dbReference type="InterPro" id="IPR036866">
    <property type="entry name" value="RibonucZ/Hydroxyglut_hydro"/>
</dbReference>
<evidence type="ECO:0000256" key="2">
    <source>
        <dbReference type="ARBA" id="ARBA00022722"/>
    </source>
</evidence>
<keyword evidence="3 12" id="KW-0479">Metal-binding</keyword>
<dbReference type="Gene3D" id="3.60.15.10">
    <property type="entry name" value="Ribonuclease Z/Hydroxyacylglutathione hydrolase-like"/>
    <property type="match status" value="1"/>
</dbReference>
<feature type="binding site" evidence="12">
    <location>
        <position position="107"/>
    </location>
    <ligand>
        <name>Zn(2+)</name>
        <dbReference type="ChEBI" id="CHEBI:29105"/>
        <label>1</label>
        <note>catalytic</note>
    </ligand>
</feature>
<evidence type="ECO:0000259" key="14">
    <source>
        <dbReference type="SMART" id="SM00849"/>
    </source>
</evidence>
<keyword evidence="5 9" id="KW-0378">Hydrolase</keyword>
<evidence type="ECO:0000256" key="13">
    <source>
        <dbReference type="SAM" id="MobiDB-lite"/>
    </source>
</evidence>
<feature type="binding site" evidence="12">
    <location>
        <position position="112"/>
    </location>
    <ligand>
        <name>Zn(2+)</name>
        <dbReference type="ChEBI" id="CHEBI:29105"/>
        <label>1</label>
        <note>catalytic</note>
    </ligand>
</feature>
<evidence type="ECO:0000256" key="4">
    <source>
        <dbReference type="ARBA" id="ARBA00022759"/>
    </source>
</evidence>
<comment type="cofactor">
    <cofactor evidence="12">
        <name>Ca(2+)</name>
        <dbReference type="ChEBI" id="CHEBI:29108"/>
    </cofactor>
    <text evidence="12">Binds 1 Ca(2+) cation per subunit. Seen in 1 crystal structure, it is not clear if it is physiologically important.</text>
</comment>
<keyword evidence="16" id="KW-1185">Reference proteome</keyword>
<dbReference type="SMART" id="SM00849">
    <property type="entry name" value="Lactamase_B"/>
    <property type="match status" value="1"/>
</dbReference>
<proteinExistence type="inferred from homology"/>
<dbReference type="Proteomes" id="UP000190657">
    <property type="component" value="Unassembled WGS sequence"/>
</dbReference>
<feature type="active site" description="Proton acceptor" evidence="10">
    <location>
        <position position="403"/>
    </location>
</feature>
<dbReference type="InterPro" id="IPR042173">
    <property type="entry name" value="RNase_J_2"/>
</dbReference>
<dbReference type="InterPro" id="IPR011108">
    <property type="entry name" value="RMMBL"/>
</dbReference>
<dbReference type="Pfam" id="PF07521">
    <property type="entry name" value="RMMBL"/>
    <property type="match status" value="1"/>
</dbReference>
<dbReference type="RefSeq" id="WP_242941734.1">
    <property type="nucleotide sequence ID" value="NZ_FUWW01000005.1"/>
</dbReference>
<evidence type="ECO:0000256" key="3">
    <source>
        <dbReference type="ARBA" id="ARBA00022723"/>
    </source>
</evidence>
<keyword evidence="8 9" id="KW-0694">RNA-binding</keyword>
<feature type="compositionally biased region" description="Basic residues" evidence="13">
    <location>
        <begin position="15"/>
        <end position="29"/>
    </location>
</feature>
<dbReference type="NCBIfam" id="TIGR00649">
    <property type="entry name" value="MG423"/>
    <property type="match status" value="1"/>
</dbReference>
<dbReference type="Gene3D" id="3.40.50.10710">
    <property type="entry name" value="Metallo-hydrolase/oxidoreductase"/>
    <property type="match status" value="1"/>
</dbReference>
<dbReference type="PIRSF" id="PIRSF004803">
    <property type="entry name" value="RnjA"/>
    <property type="match status" value="1"/>
</dbReference>
<evidence type="ECO:0000256" key="5">
    <source>
        <dbReference type="ARBA" id="ARBA00022801"/>
    </source>
</evidence>
<keyword evidence="7 9" id="KW-0269">Exonuclease</keyword>
<comment type="subunit">
    <text evidence="9">Homodimer, may be a subunit of the RNA degradosome.</text>
</comment>
<dbReference type="HAMAP" id="MF_01491">
    <property type="entry name" value="RNase_J_bact"/>
    <property type="match status" value="1"/>
</dbReference>
<evidence type="ECO:0000256" key="9">
    <source>
        <dbReference type="HAMAP-Rule" id="MF_01491"/>
    </source>
</evidence>
<dbReference type="AlphaFoldDB" id="A0A1T4KXC8"/>
<feature type="binding site" evidence="9 11">
    <location>
        <begin position="399"/>
        <end position="403"/>
    </location>
    <ligand>
        <name>substrate</name>
    </ligand>
</feature>
<feature type="binding site" evidence="12">
    <location>
        <position position="111"/>
    </location>
    <ligand>
        <name>Zn(2+)</name>
        <dbReference type="ChEBI" id="CHEBI:29105"/>
        <label>1</label>
        <note>catalytic</note>
    </ligand>
</feature>
<dbReference type="GO" id="GO:0004534">
    <property type="term" value="F:5'-3' RNA exonuclease activity"/>
    <property type="evidence" value="ECO:0007669"/>
    <property type="project" value="UniProtKB-UniRule"/>
</dbReference>
<name>A0A1T4KXC8_9FIRM</name>
<reference evidence="15 16" key="1">
    <citation type="submission" date="2017-02" db="EMBL/GenBank/DDBJ databases">
        <authorList>
            <person name="Peterson S.W."/>
        </authorList>
    </citation>
    <scope>NUCLEOTIDE SEQUENCE [LARGE SCALE GENOMIC DNA]</scope>
    <source>
        <strain evidence="15 16">ATCC 51222</strain>
    </source>
</reference>
<keyword evidence="1 9" id="KW-0963">Cytoplasm</keyword>
<dbReference type="GO" id="GO:0006364">
    <property type="term" value="P:rRNA processing"/>
    <property type="evidence" value="ECO:0007669"/>
    <property type="project" value="UniProtKB-UniRule"/>
</dbReference>
<evidence type="ECO:0000256" key="6">
    <source>
        <dbReference type="ARBA" id="ARBA00022833"/>
    </source>
</evidence>
<keyword evidence="6 12" id="KW-0862">Zinc</keyword>
<dbReference type="Gene3D" id="3.10.20.580">
    <property type="match status" value="1"/>
</dbReference>
<accession>A0A1T4KXC8</accession>
<keyword evidence="2 9" id="KW-0540">Nuclease</keyword>
<evidence type="ECO:0000256" key="10">
    <source>
        <dbReference type="PIRSR" id="PIRSR004803-1"/>
    </source>
</evidence>
<dbReference type="InterPro" id="IPR001587">
    <property type="entry name" value="RNase_J_CS"/>
</dbReference>
<dbReference type="EC" id="3.1.-.-" evidence="9"/>
<comment type="function">
    <text evidence="9">An RNase that has 5'-3' exonuclease and possibly endonuclease activity. Involved in maturation of rRNA and in some organisms also mRNA maturation and/or decay.</text>
</comment>
<dbReference type="PANTHER" id="PTHR43694">
    <property type="entry name" value="RIBONUCLEASE J"/>
    <property type="match status" value="1"/>
</dbReference>
<feature type="active site" description="Proton donor" evidence="10">
    <location>
        <position position="229"/>
    </location>
</feature>
<dbReference type="InterPro" id="IPR041636">
    <property type="entry name" value="RNase_J_C"/>
</dbReference>
<sequence length="590" mass="65479">MTNQKKVLTGDERKRNSKRRYYTKKRAPKKAASLPPVEQEKVRISFLGGMNEIGKNMTLYEYKSDMFIVDCGLAFPTAELPGVDLVIPDFTHVINNQERIRGIIVTHGHEDHIGGLAYLLKQVNIPVYATKLTIGLIKGKLEEHGLLNKVKLVEIKPRDNITLGSFNIELIHVNHSIPDAVGLAIRCPAGIIIQTGDFKIDTTPVDGDMIDLPRFAEYGKKGVLALLSDSTNAERPGCTMSEKNVGESFELLFRKAKNKRIIVATFASNIHRVQQIIDVANARGRKVAVIGRSLENLVKVGEELGYLNVPKNILIPIDTIKNYPDDKLVIITTGSQGEPMSALTKMAFGEHRKVTITPNDYVIISATPIPGNEKMVGGVVNALMKRGVEVIYEKMYEVHASGHACQEDLKLMIGLVKPKYFIPVHGEQKHLMKHAQLAGAMGIDEKNIYIAEIGETIELTDSYIKKVGTVPSGDVYVDGLGVGDVGNVVLNDRKRLSQDGLIIVVATIDAHGGYVVSGPDIVSRGFVYVKDNEELMNAARDLACRVIDEQYDSKYHDWNSVKTKVRDEISRLMYEKTKRSPMILPIFMEI</sequence>